<sequence>MDIIFRNNVGKFKFRIAGLILHKDQILLTRDNDGPYYYLPGGKLRLNETSIETMVREMQEEIQETVTVERLLWVVENFFQEQRNHAFYHEFSLYYLLSIPETSKILAKPITTFYEANQVKIEMKWVPLSELRSMPVFPEFLKERVFSLPQTPEHLIIRSKMTQ</sequence>
<dbReference type="Pfam" id="PF00293">
    <property type="entry name" value="NUDIX"/>
    <property type="match status" value="1"/>
</dbReference>
<reference evidence="4" key="1">
    <citation type="submission" date="2019-08" db="EMBL/GenBank/DDBJ databases">
        <authorList>
            <person name="Kucharzyk K."/>
            <person name="Murdoch R.W."/>
            <person name="Higgins S."/>
            <person name="Loffler F."/>
        </authorList>
    </citation>
    <scope>NUCLEOTIDE SEQUENCE</scope>
</reference>
<protein>
    <recommendedName>
        <fullName evidence="3">Nudix hydrolase domain-containing protein</fullName>
    </recommendedName>
</protein>
<comment type="caution">
    <text evidence="4">The sequence shown here is derived from an EMBL/GenBank/DDBJ whole genome shotgun (WGS) entry which is preliminary data.</text>
</comment>
<dbReference type="CDD" id="cd04688">
    <property type="entry name" value="NUDIX_Hydrolase"/>
    <property type="match status" value="1"/>
</dbReference>
<evidence type="ECO:0000256" key="1">
    <source>
        <dbReference type="ARBA" id="ARBA00001946"/>
    </source>
</evidence>
<dbReference type="GO" id="GO:0016787">
    <property type="term" value="F:hydrolase activity"/>
    <property type="evidence" value="ECO:0007669"/>
    <property type="project" value="UniProtKB-KW"/>
</dbReference>
<name>A0A644Z0W6_9ZZZZ</name>
<dbReference type="SUPFAM" id="SSF55811">
    <property type="entry name" value="Nudix"/>
    <property type="match status" value="1"/>
</dbReference>
<dbReference type="PROSITE" id="PS51462">
    <property type="entry name" value="NUDIX"/>
    <property type="match status" value="1"/>
</dbReference>
<evidence type="ECO:0000313" key="4">
    <source>
        <dbReference type="EMBL" id="MPM33938.1"/>
    </source>
</evidence>
<comment type="cofactor">
    <cofactor evidence="1">
        <name>Mg(2+)</name>
        <dbReference type="ChEBI" id="CHEBI:18420"/>
    </cofactor>
</comment>
<organism evidence="4">
    <name type="scientific">bioreactor metagenome</name>
    <dbReference type="NCBI Taxonomy" id="1076179"/>
    <lineage>
        <taxon>unclassified sequences</taxon>
        <taxon>metagenomes</taxon>
        <taxon>ecological metagenomes</taxon>
    </lineage>
</organism>
<evidence type="ECO:0000256" key="2">
    <source>
        <dbReference type="ARBA" id="ARBA00022801"/>
    </source>
</evidence>
<keyword evidence="2" id="KW-0378">Hydrolase</keyword>
<dbReference type="InterPro" id="IPR000086">
    <property type="entry name" value="NUDIX_hydrolase_dom"/>
</dbReference>
<accession>A0A644Z0W6</accession>
<dbReference type="EMBL" id="VSSQ01006814">
    <property type="protein sequence ID" value="MPM33938.1"/>
    <property type="molecule type" value="Genomic_DNA"/>
</dbReference>
<dbReference type="AlphaFoldDB" id="A0A644Z0W6"/>
<dbReference type="Gene3D" id="3.90.79.10">
    <property type="entry name" value="Nucleoside Triphosphate Pyrophosphohydrolase"/>
    <property type="match status" value="1"/>
</dbReference>
<feature type="domain" description="Nudix hydrolase" evidence="3">
    <location>
        <begin position="11"/>
        <end position="148"/>
    </location>
</feature>
<dbReference type="PANTHER" id="PTHR43046">
    <property type="entry name" value="GDP-MANNOSE MANNOSYL HYDROLASE"/>
    <property type="match status" value="1"/>
</dbReference>
<evidence type="ECO:0000259" key="3">
    <source>
        <dbReference type="PROSITE" id="PS51462"/>
    </source>
</evidence>
<gene>
    <name evidence="4" type="ORF">SDC9_80519</name>
</gene>
<dbReference type="PANTHER" id="PTHR43046:SF14">
    <property type="entry name" value="MUTT_NUDIX FAMILY PROTEIN"/>
    <property type="match status" value="1"/>
</dbReference>
<dbReference type="InterPro" id="IPR015797">
    <property type="entry name" value="NUDIX_hydrolase-like_dom_sf"/>
</dbReference>
<proteinExistence type="predicted"/>